<comment type="similarity">
    <text evidence="1">Belongs to the bacterial sugar transferase family.</text>
</comment>
<dbReference type="InterPro" id="IPR003362">
    <property type="entry name" value="Bact_transf"/>
</dbReference>
<proteinExistence type="inferred from homology"/>
<protein>
    <submittedName>
        <fullName evidence="4">Sugar transferase</fullName>
    </submittedName>
</protein>
<evidence type="ECO:0000256" key="1">
    <source>
        <dbReference type="ARBA" id="ARBA00006464"/>
    </source>
</evidence>
<accession>A0A1G2HT16</accession>
<dbReference type="Proteomes" id="UP000178774">
    <property type="component" value="Unassembled WGS sequence"/>
</dbReference>
<dbReference type="PANTHER" id="PTHR30576">
    <property type="entry name" value="COLANIC BIOSYNTHESIS UDP-GLUCOSE LIPID CARRIER TRANSFERASE"/>
    <property type="match status" value="1"/>
</dbReference>
<reference evidence="4 5" key="1">
    <citation type="journal article" date="2016" name="Nat. Commun.">
        <title>Thousands of microbial genomes shed light on interconnected biogeochemical processes in an aquifer system.</title>
        <authorList>
            <person name="Anantharaman K."/>
            <person name="Brown C.T."/>
            <person name="Hug L.A."/>
            <person name="Sharon I."/>
            <person name="Castelle C.J."/>
            <person name="Probst A.J."/>
            <person name="Thomas B.C."/>
            <person name="Singh A."/>
            <person name="Wilkins M.J."/>
            <person name="Karaoz U."/>
            <person name="Brodie E.L."/>
            <person name="Williams K.H."/>
            <person name="Hubbard S.S."/>
            <person name="Banfield J.F."/>
        </authorList>
    </citation>
    <scope>NUCLEOTIDE SEQUENCE [LARGE SCALE GENOMIC DNA]</scope>
</reference>
<keyword evidence="2" id="KW-0472">Membrane</keyword>
<dbReference type="AlphaFoldDB" id="A0A1G2HT16"/>
<evidence type="ECO:0000256" key="2">
    <source>
        <dbReference type="SAM" id="Phobius"/>
    </source>
</evidence>
<gene>
    <name evidence="4" type="ORF">A2822_02555</name>
</gene>
<name>A0A1G2HT16_9BACT</name>
<sequence length="202" mass="23224">MEIKVIIKRIFDICIALAGLIVLFPLFVVVAILIKNDSDGPVFFGYERGGKNGKPFYPLKFRTMVHGAINQGLGYTVASDDERITRVGKFLRKWGIDEFPQLVNVLKGEMSIVGPRPTMMYQIEKYNDFQKKRLLVRPGLAGWALIHGRNAISWEERIKLDVWYVENWSLWLDIKIILKTFYIILITHEGVYGKDGVNDSFV</sequence>
<feature type="transmembrane region" description="Helical" evidence="2">
    <location>
        <begin position="12"/>
        <end position="34"/>
    </location>
</feature>
<dbReference type="EMBL" id="MHOP01000023">
    <property type="protein sequence ID" value="OGZ65371.1"/>
    <property type="molecule type" value="Genomic_DNA"/>
</dbReference>
<dbReference type="PANTHER" id="PTHR30576:SF0">
    <property type="entry name" value="UNDECAPRENYL-PHOSPHATE N-ACETYLGALACTOSAMINYL 1-PHOSPHATE TRANSFERASE-RELATED"/>
    <property type="match status" value="1"/>
</dbReference>
<evidence type="ECO:0000313" key="4">
    <source>
        <dbReference type="EMBL" id="OGZ65371.1"/>
    </source>
</evidence>
<organism evidence="4 5">
    <name type="scientific">Candidatus Staskawiczbacteria bacterium RIFCSPHIGHO2_01_FULL_41_41</name>
    <dbReference type="NCBI Taxonomy" id="1802203"/>
    <lineage>
        <taxon>Bacteria</taxon>
        <taxon>Candidatus Staskawicziibacteriota</taxon>
    </lineage>
</organism>
<dbReference type="GO" id="GO:0016780">
    <property type="term" value="F:phosphotransferase activity, for other substituted phosphate groups"/>
    <property type="evidence" value="ECO:0007669"/>
    <property type="project" value="TreeGrafter"/>
</dbReference>
<comment type="caution">
    <text evidence="4">The sequence shown here is derived from an EMBL/GenBank/DDBJ whole genome shotgun (WGS) entry which is preliminary data.</text>
</comment>
<evidence type="ECO:0000313" key="5">
    <source>
        <dbReference type="Proteomes" id="UP000178774"/>
    </source>
</evidence>
<dbReference type="Pfam" id="PF02397">
    <property type="entry name" value="Bac_transf"/>
    <property type="match status" value="1"/>
</dbReference>
<keyword evidence="4" id="KW-0808">Transferase</keyword>
<keyword evidence="2" id="KW-0812">Transmembrane</keyword>
<evidence type="ECO:0000259" key="3">
    <source>
        <dbReference type="Pfam" id="PF02397"/>
    </source>
</evidence>
<keyword evidence="2" id="KW-1133">Transmembrane helix</keyword>
<feature type="domain" description="Bacterial sugar transferase" evidence="3">
    <location>
        <begin position="8"/>
        <end position="185"/>
    </location>
</feature>